<dbReference type="Proteomes" id="UP001631949">
    <property type="component" value="Unassembled WGS sequence"/>
</dbReference>
<comment type="subcellular location">
    <subcellularLocation>
        <location evidence="1">Membrane</location>
    </subcellularLocation>
</comment>
<dbReference type="PROSITE" id="PS51178">
    <property type="entry name" value="PASTA"/>
    <property type="match status" value="2"/>
</dbReference>
<dbReference type="RefSeq" id="WP_408977829.1">
    <property type="nucleotide sequence ID" value="NZ_JBJUVG010000011.1"/>
</dbReference>
<evidence type="ECO:0000313" key="8">
    <source>
        <dbReference type="Proteomes" id="UP001631949"/>
    </source>
</evidence>
<dbReference type="Pfam" id="PF03717">
    <property type="entry name" value="PBP_dimer"/>
    <property type="match status" value="1"/>
</dbReference>
<keyword evidence="5" id="KW-1133">Transmembrane helix</keyword>
<keyword evidence="5" id="KW-0812">Transmembrane</keyword>
<dbReference type="EMBL" id="JBJUVG010000011">
    <property type="protein sequence ID" value="MFM9414215.1"/>
    <property type="molecule type" value="Genomic_DNA"/>
</dbReference>
<dbReference type="InterPro" id="IPR012338">
    <property type="entry name" value="Beta-lactam/transpept-like"/>
</dbReference>
<dbReference type="InterPro" id="IPR005543">
    <property type="entry name" value="PASTA_dom"/>
</dbReference>
<name>A0ABW9H0K1_9FIRM</name>
<comment type="caution">
    <text evidence="7">The sequence shown here is derived from an EMBL/GenBank/DDBJ whole genome shotgun (WGS) entry which is preliminary data.</text>
</comment>
<gene>
    <name evidence="7" type="ORF">ACKQTC_07520</name>
</gene>
<dbReference type="PANTHER" id="PTHR30627:SF1">
    <property type="entry name" value="PEPTIDOGLYCAN D,D-TRANSPEPTIDASE FTSI"/>
    <property type="match status" value="1"/>
</dbReference>
<dbReference type="CDD" id="cd06575">
    <property type="entry name" value="PASTA_Pbp2x-like_2"/>
    <property type="match status" value="1"/>
</dbReference>
<dbReference type="Gene3D" id="3.30.10.20">
    <property type="match status" value="1"/>
</dbReference>
<dbReference type="Pfam" id="PF00905">
    <property type="entry name" value="Transpeptidase"/>
    <property type="match status" value="1"/>
</dbReference>
<dbReference type="InterPro" id="IPR001460">
    <property type="entry name" value="PCN-bd_Tpept"/>
</dbReference>
<dbReference type="InterPro" id="IPR050515">
    <property type="entry name" value="Beta-lactam/transpept"/>
</dbReference>
<dbReference type="SUPFAM" id="SSF54184">
    <property type="entry name" value="Penicillin-binding protein 2x (pbp-2x), c-terminal domain"/>
    <property type="match status" value="1"/>
</dbReference>
<feature type="domain" description="PASTA" evidence="6">
    <location>
        <begin position="635"/>
        <end position="694"/>
    </location>
</feature>
<dbReference type="Gene3D" id="3.40.710.10">
    <property type="entry name" value="DD-peptidase/beta-lactamase superfamily"/>
    <property type="match status" value="1"/>
</dbReference>
<proteinExistence type="inferred from homology"/>
<evidence type="ECO:0000256" key="4">
    <source>
        <dbReference type="SAM" id="MobiDB-lite"/>
    </source>
</evidence>
<evidence type="ECO:0000256" key="1">
    <source>
        <dbReference type="ARBA" id="ARBA00004370"/>
    </source>
</evidence>
<accession>A0ABW9H0K1</accession>
<organism evidence="7 8">
    <name type="scientific">Peptococcus simiae</name>
    <dbReference type="NCBI Taxonomy" id="1643805"/>
    <lineage>
        <taxon>Bacteria</taxon>
        <taxon>Bacillati</taxon>
        <taxon>Bacillota</taxon>
        <taxon>Clostridia</taxon>
        <taxon>Eubacteriales</taxon>
        <taxon>Peptococcaceae</taxon>
        <taxon>Peptococcus</taxon>
    </lineage>
</organism>
<dbReference type="PANTHER" id="PTHR30627">
    <property type="entry name" value="PEPTIDOGLYCAN D,D-TRANSPEPTIDASE"/>
    <property type="match status" value="1"/>
</dbReference>
<feature type="region of interest" description="Disordered" evidence="4">
    <location>
        <begin position="696"/>
        <end position="740"/>
    </location>
</feature>
<evidence type="ECO:0000313" key="7">
    <source>
        <dbReference type="EMBL" id="MFM9414215.1"/>
    </source>
</evidence>
<feature type="compositionally biased region" description="Basic and acidic residues" evidence="4">
    <location>
        <begin position="699"/>
        <end position="732"/>
    </location>
</feature>
<comment type="similarity">
    <text evidence="2">Belongs to the transpeptidase family.</text>
</comment>
<reference evidence="7 8" key="1">
    <citation type="journal article" date="2016" name="Int. J. Syst. Evol. Microbiol.">
        <title>Peptococcus simiae sp. nov., isolated from rhesus macaque faeces and emended description of the genus Peptococcus.</title>
        <authorList>
            <person name="Shkoporov A.N."/>
            <person name="Efimov B.A."/>
            <person name="Kondova I."/>
            <person name="Ouwerling B."/>
            <person name="Chaplin A.V."/>
            <person name="Shcherbakova V.A."/>
            <person name="Langermans J.A.M."/>
        </authorList>
    </citation>
    <scope>NUCLEOTIDE SEQUENCE [LARGE SCALE GENOMIC DNA]</scope>
    <source>
        <strain evidence="7 8">M108</strain>
    </source>
</reference>
<evidence type="ECO:0000259" key="6">
    <source>
        <dbReference type="PROSITE" id="PS51178"/>
    </source>
</evidence>
<dbReference type="Gene3D" id="3.90.1310.10">
    <property type="entry name" value="Penicillin-binding protein 2a (Domain 2)"/>
    <property type="match status" value="1"/>
</dbReference>
<dbReference type="SUPFAM" id="SSF56519">
    <property type="entry name" value="Penicillin binding protein dimerisation domain"/>
    <property type="match status" value="1"/>
</dbReference>
<evidence type="ECO:0000256" key="3">
    <source>
        <dbReference type="ARBA" id="ARBA00023136"/>
    </source>
</evidence>
<feature type="domain" description="PASTA" evidence="6">
    <location>
        <begin position="569"/>
        <end position="633"/>
    </location>
</feature>
<evidence type="ECO:0000256" key="2">
    <source>
        <dbReference type="ARBA" id="ARBA00007171"/>
    </source>
</evidence>
<dbReference type="InterPro" id="IPR036138">
    <property type="entry name" value="PBP_dimer_sf"/>
</dbReference>
<sequence>MRNKNRIGVIMGIAFFIGLLIMGKLLYVQVFANESFSSMSLSNRLQEVSVMPDRGLIYDSKGEALAISVKRKSVYITPAEIRKLKDKDRVIDTLAKTLAMSKSDVLAAVNDQTSDFRWLKRHADNKAVEKLQKENFRGVGFTDEYKREYPKSRLAAQVLGFAGVDNQGLSGIELQCNSILAGNPGKLLVEYDGKGNIIPQSIRESIPATAGDDVYLTIDGTIQYIVERQLAKASEQFDPEGITCIVQEVDTGNILAMCSLPDFDPNNYAKSDEKNWQNPAVSKVYEPGSVFKVVSASMFLDDDVATPQSQYNCPGSILINGHELRCWTYPNGQGPMTLRSGLAMSCNIVMAKSVARLGKERFYDYLHGFGFTRKTNIDLPAESDPVLVPKDQAVPLDLAAMSIGQANAYTPIQMVNAISAIANGGTLMKPQIISKITERDGKTIKEVKPEEVRRVLSTERAEQVQEMMEAVVTEGIGKEAAVPGYRVAGKTGTAEIAREGRYEKGDYIMSFGGFAPAGDPKIACIVIVSSPRTTASSGTVAGPVFSGIVKDIMRYYEIPSSLPDKSIEEPEVKNLVQVPKVDLPMNAEAFRLRMQEAGLQVEFVGSGSDVVAALPLAGTRLATGSQVKAYLSNPKAEQVTVPDLSGLTLKEVDHLLTGLGLKASLDGSGLCWYQTPAAGTPVRTGSTVSVKFASTREQSNIRDVEDERAAEEEKKAQEAAKEKEKTTTDTKKSTPSSQAP</sequence>
<feature type="transmembrane region" description="Helical" evidence="5">
    <location>
        <begin position="7"/>
        <end position="27"/>
    </location>
</feature>
<evidence type="ECO:0000256" key="5">
    <source>
        <dbReference type="SAM" id="Phobius"/>
    </source>
</evidence>
<dbReference type="Pfam" id="PF03793">
    <property type="entry name" value="PASTA"/>
    <property type="match status" value="1"/>
</dbReference>
<dbReference type="InterPro" id="IPR005311">
    <property type="entry name" value="PBP_dimer"/>
</dbReference>
<dbReference type="SUPFAM" id="SSF56601">
    <property type="entry name" value="beta-lactamase/transpeptidase-like"/>
    <property type="match status" value="1"/>
</dbReference>
<keyword evidence="8" id="KW-1185">Reference proteome</keyword>
<keyword evidence="3 5" id="KW-0472">Membrane</keyword>
<protein>
    <submittedName>
        <fullName evidence="7">Penicillin-binding transpeptidase domain-containing protein</fullName>
    </submittedName>
</protein>
<dbReference type="SMART" id="SM00740">
    <property type="entry name" value="PASTA"/>
    <property type="match status" value="2"/>
</dbReference>